<sequence>MTQSLNLASLPRLSSEVATPRYARDELRAGILHIGVGNFHRAHQAVYLDDLFNAGKDRDWALIGAGIRAGDRAMRQALEPQDWLTTVVELDPGANIARVTGAMVGFVPVNEDGRAIVAALDDPALRIVSLTVTEGGYCIDPATGAFNPNHPDIVHDAAHMDAPKGVFGVLLAALRRRRDQGLAPFTVMSCDNIPHNGQVAQDAVAGLADLVDPALAAYVREQVAFPSSMVDRITPATTDRERAILKERFGVQDNWPVFCEPFRQWVLEDNFPTGRPALEEVGVTFTPHVAAFELMKLRILNGGHATIAYPAGLLGIHFVHDAMADPLVRGFLDKLETDEIIPCVPPVPGVDLQDYYGLIARRFANPDVGDTIPRLAQDGSNRQPKFILPSTRDRLKMGSDVTGLALESALWCRYCAGTTDSGEPFTLDDPNAGRLTTAALAAKDDPTSFLDLRDIFGDVADAPQFRSRFEASLNNLWRDGVRATLQRYLNGGA</sequence>
<dbReference type="InterPro" id="IPR036291">
    <property type="entry name" value="NAD(P)-bd_dom_sf"/>
</dbReference>
<name>A0ABY5RVZ2_9HYPH</name>
<dbReference type="PANTHER" id="PTHR43362">
    <property type="entry name" value="MANNITOL DEHYDROGENASE DSF1-RELATED"/>
    <property type="match status" value="1"/>
</dbReference>
<dbReference type="EMBL" id="CP102845">
    <property type="protein sequence ID" value="UVF20367.1"/>
    <property type="molecule type" value="Genomic_DNA"/>
</dbReference>
<evidence type="ECO:0000313" key="5">
    <source>
        <dbReference type="EMBL" id="UVF20367.1"/>
    </source>
</evidence>
<evidence type="ECO:0000256" key="2">
    <source>
        <dbReference type="ARBA" id="ARBA00023027"/>
    </source>
</evidence>
<reference evidence="5" key="1">
    <citation type="submission" date="2022-08" db="EMBL/GenBank/DDBJ databases">
        <title>Microvirga terrae sp. nov., isolated from soil.</title>
        <authorList>
            <person name="Kim K.H."/>
            <person name="Seo Y.L."/>
            <person name="Kim J.M."/>
            <person name="Lee J.K."/>
            <person name="Han D.M."/>
            <person name="Jeon C.O."/>
        </authorList>
    </citation>
    <scope>NUCLEOTIDE SEQUENCE</scope>
    <source>
        <strain evidence="5">R24</strain>
    </source>
</reference>
<evidence type="ECO:0000259" key="4">
    <source>
        <dbReference type="Pfam" id="PF08125"/>
    </source>
</evidence>
<dbReference type="PRINTS" id="PR00084">
    <property type="entry name" value="MTLDHDRGNASE"/>
</dbReference>
<dbReference type="RefSeq" id="WP_173950145.1">
    <property type="nucleotide sequence ID" value="NZ_CP102845.1"/>
</dbReference>
<dbReference type="InterPro" id="IPR050988">
    <property type="entry name" value="Mannitol_DH/Oxidoreductase"/>
</dbReference>
<dbReference type="Gene3D" id="3.40.50.720">
    <property type="entry name" value="NAD(P)-binding Rossmann-like Domain"/>
    <property type="match status" value="1"/>
</dbReference>
<organism evidence="5 6">
    <name type="scientific">Microvirga terrae</name>
    <dbReference type="NCBI Taxonomy" id="2740529"/>
    <lineage>
        <taxon>Bacteria</taxon>
        <taxon>Pseudomonadati</taxon>
        <taxon>Pseudomonadota</taxon>
        <taxon>Alphaproteobacteria</taxon>
        <taxon>Hyphomicrobiales</taxon>
        <taxon>Methylobacteriaceae</taxon>
        <taxon>Microvirga</taxon>
    </lineage>
</organism>
<dbReference type="PANTHER" id="PTHR43362:SF1">
    <property type="entry name" value="MANNITOL DEHYDROGENASE 2-RELATED"/>
    <property type="match status" value="1"/>
</dbReference>
<dbReference type="Gene3D" id="1.10.1040.10">
    <property type="entry name" value="N-(1-d-carboxylethyl)-l-norvaline Dehydrogenase, domain 2"/>
    <property type="match status" value="1"/>
</dbReference>
<proteinExistence type="predicted"/>
<dbReference type="InterPro" id="IPR013328">
    <property type="entry name" value="6PGD_dom2"/>
</dbReference>
<dbReference type="InterPro" id="IPR000669">
    <property type="entry name" value="Mannitol_DH"/>
</dbReference>
<dbReference type="InterPro" id="IPR013131">
    <property type="entry name" value="Mannitol_DH_N"/>
</dbReference>
<accession>A0ABY5RVZ2</accession>
<gene>
    <name evidence="5" type="ORF">HPT29_004230</name>
</gene>
<dbReference type="InterPro" id="IPR013118">
    <property type="entry name" value="Mannitol_DH_C"/>
</dbReference>
<dbReference type="SUPFAM" id="SSF48179">
    <property type="entry name" value="6-phosphogluconate dehydrogenase C-terminal domain-like"/>
    <property type="match status" value="1"/>
</dbReference>
<dbReference type="InterPro" id="IPR023027">
    <property type="entry name" value="Mannitol_DH_CS"/>
</dbReference>
<dbReference type="InterPro" id="IPR008927">
    <property type="entry name" value="6-PGluconate_DH-like_C_sf"/>
</dbReference>
<protein>
    <submittedName>
        <fullName evidence="5">Mannitol dehydrogenase family protein</fullName>
    </submittedName>
</protein>
<dbReference type="SUPFAM" id="SSF51735">
    <property type="entry name" value="NAD(P)-binding Rossmann-fold domains"/>
    <property type="match status" value="1"/>
</dbReference>
<dbReference type="Pfam" id="PF01232">
    <property type="entry name" value="Mannitol_dh"/>
    <property type="match status" value="1"/>
</dbReference>
<keyword evidence="2" id="KW-0520">NAD</keyword>
<keyword evidence="6" id="KW-1185">Reference proteome</keyword>
<keyword evidence="1" id="KW-0560">Oxidoreductase</keyword>
<evidence type="ECO:0000259" key="3">
    <source>
        <dbReference type="Pfam" id="PF01232"/>
    </source>
</evidence>
<evidence type="ECO:0000313" key="6">
    <source>
        <dbReference type="Proteomes" id="UP001017257"/>
    </source>
</evidence>
<dbReference type="Pfam" id="PF08125">
    <property type="entry name" value="Mannitol_dh_C"/>
    <property type="match status" value="1"/>
</dbReference>
<feature type="domain" description="Mannitol dehydrogenase C-terminal" evidence="4">
    <location>
        <begin position="288"/>
        <end position="477"/>
    </location>
</feature>
<dbReference type="PROSITE" id="PS00974">
    <property type="entry name" value="MANNITOL_DHGENASE"/>
    <property type="match status" value="1"/>
</dbReference>
<evidence type="ECO:0000256" key="1">
    <source>
        <dbReference type="ARBA" id="ARBA00023002"/>
    </source>
</evidence>
<feature type="domain" description="Mannitol dehydrogenase N-terminal" evidence="3">
    <location>
        <begin position="30"/>
        <end position="279"/>
    </location>
</feature>
<dbReference type="Proteomes" id="UP001017257">
    <property type="component" value="Chromosome"/>
</dbReference>